<dbReference type="EMBL" id="AODQ01000070">
    <property type="protein sequence ID" value="EMR02174.1"/>
    <property type="molecule type" value="Genomic_DNA"/>
</dbReference>
<protein>
    <submittedName>
        <fullName evidence="5">Nitrogen regulation protein C</fullName>
    </submittedName>
</protein>
<keyword evidence="3" id="KW-0804">Transcription</keyword>
<dbReference type="SUPFAM" id="SSF55785">
    <property type="entry name" value="PYP-like sensor domain (PAS domain)"/>
    <property type="match status" value="1"/>
</dbReference>
<dbReference type="Gene3D" id="1.10.10.10">
    <property type="entry name" value="Winged helix-like DNA-binding domain superfamily/Winged helix DNA-binding domain"/>
    <property type="match status" value="1"/>
</dbReference>
<gene>
    <name evidence="5" type="primary">nreC_2</name>
    <name evidence="5" type="ORF">ADICEAN_02688</name>
</gene>
<dbReference type="CDD" id="cd06170">
    <property type="entry name" value="LuxR_C_like"/>
    <property type="match status" value="1"/>
</dbReference>
<dbReference type="InterPro" id="IPR016032">
    <property type="entry name" value="Sig_transdc_resp-reg_C-effctor"/>
</dbReference>
<dbReference type="eggNOG" id="COG2197">
    <property type="taxonomic scope" value="Bacteria"/>
</dbReference>
<name>M7NUM2_9BACT</name>
<keyword evidence="1" id="KW-0805">Transcription regulation</keyword>
<evidence type="ECO:0000256" key="1">
    <source>
        <dbReference type="ARBA" id="ARBA00023015"/>
    </source>
</evidence>
<keyword evidence="6" id="KW-1185">Reference proteome</keyword>
<dbReference type="Pfam" id="PF08447">
    <property type="entry name" value="PAS_3"/>
    <property type="match status" value="1"/>
</dbReference>
<evidence type="ECO:0000259" key="4">
    <source>
        <dbReference type="PROSITE" id="PS50043"/>
    </source>
</evidence>
<dbReference type="SUPFAM" id="SSF46894">
    <property type="entry name" value="C-terminal effector domain of the bipartite response regulators"/>
    <property type="match status" value="1"/>
</dbReference>
<dbReference type="InterPro" id="IPR013655">
    <property type="entry name" value="PAS_fold_3"/>
</dbReference>
<evidence type="ECO:0000313" key="6">
    <source>
        <dbReference type="Proteomes" id="UP000011910"/>
    </source>
</evidence>
<dbReference type="GO" id="GO:0003677">
    <property type="term" value="F:DNA binding"/>
    <property type="evidence" value="ECO:0007669"/>
    <property type="project" value="UniProtKB-KW"/>
</dbReference>
<evidence type="ECO:0000256" key="3">
    <source>
        <dbReference type="ARBA" id="ARBA00023163"/>
    </source>
</evidence>
<sequence>MPDAAATTYLRYLSSLSAYTTVVRQLGVAGTLEKGLGQLLFQEGPHAVFLHDYVTKTYPYVSPNIQQVVGYGVEAFHKGGTSFMLKLLHPDDNRLFNTQVFADMLAFLAGLSPREQVHYRFSLNYRLRHPDGDYGCVQQQSVFLHSDAQGRPLSNFGTLTDITAFRADARMILTIEKILADRRAQEVHSHTYYPAQAEGCLTKKELEVLKWMLEGLNSRQIADKMFTSFHTVKTHRGHMLHKTNSRNTAGLIRYALQHGLL</sequence>
<dbReference type="InterPro" id="IPR000792">
    <property type="entry name" value="Tscrpt_reg_LuxR_C"/>
</dbReference>
<dbReference type="Proteomes" id="UP000011910">
    <property type="component" value="Unassembled WGS sequence"/>
</dbReference>
<dbReference type="STRING" id="1279009.ADICEAN_02688"/>
<keyword evidence="2" id="KW-0238">DNA-binding</keyword>
<accession>M7NUM2</accession>
<dbReference type="Pfam" id="PF00196">
    <property type="entry name" value="GerE"/>
    <property type="match status" value="1"/>
</dbReference>
<dbReference type="AlphaFoldDB" id="M7NUM2"/>
<evidence type="ECO:0000256" key="2">
    <source>
        <dbReference type="ARBA" id="ARBA00023125"/>
    </source>
</evidence>
<dbReference type="Gene3D" id="3.30.450.20">
    <property type="entry name" value="PAS domain"/>
    <property type="match status" value="1"/>
</dbReference>
<organism evidence="5 6">
    <name type="scientific">Cesiribacter andamanensis AMV16</name>
    <dbReference type="NCBI Taxonomy" id="1279009"/>
    <lineage>
        <taxon>Bacteria</taxon>
        <taxon>Pseudomonadati</taxon>
        <taxon>Bacteroidota</taxon>
        <taxon>Cytophagia</taxon>
        <taxon>Cytophagales</taxon>
        <taxon>Cesiribacteraceae</taxon>
        <taxon>Cesiribacter</taxon>
    </lineage>
</organism>
<dbReference type="PANTHER" id="PTHR44688">
    <property type="entry name" value="DNA-BINDING TRANSCRIPTIONAL ACTIVATOR DEVR_DOSR"/>
    <property type="match status" value="1"/>
</dbReference>
<dbReference type="GO" id="GO:0006355">
    <property type="term" value="P:regulation of DNA-templated transcription"/>
    <property type="evidence" value="ECO:0007669"/>
    <property type="project" value="InterPro"/>
</dbReference>
<dbReference type="PANTHER" id="PTHR44688:SF16">
    <property type="entry name" value="DNA-BINDING TRANSCRIPTIONAL ACTIVATOR DEVR_DOSR"/>
    <property type="match status" value="1"/>
</dbReference>
<dbReference type="PRINTS" id="PR00038">
    <property type="entry name" value="HTHLUXR"/>
</dbReference>
<proteinExistence type="predicted"/>
<evidence type="ECO:0000313" key="5">
    <source>
        <dbReference type="EMBL" id="EMR02174.1"/>
    </source>
</evidence>
<dbReference type="InterPro" id="IPR036388">
    <property type="entry name" value="WH-like_DNA-bd_sf"/>
</dbReference>
<dbReference type="SMART" id="SM00421">
    <property type="entry name" value="HTH_LUXR"/>
    <property type="match status" value="1"/>
</dbReference>
<feature type="domain" description="HTH luxR-type" evidence="4">
    <location>
        <begin position="194"/>
        <end position="259"/>
    </location>
</feature>
<comment type="caution">
    <text evidence="5">The sequence shown here is derived from an EMBL/GenBank/DDBJ whole genome shotgun (WGS) entry which is preliminary data.</text>
</comment>
<dbReference type="InterPro" id="IPR035965">
    <property type="entry name" value="PAS-like_dom_sf"/>
</dbReference>
<dbReference type="PROSITE" id="PS50043">
    <property type="entry name" value="HTH_LUXR_2"/>
    <property type="match status" value="1"/>
</dbReference>
<reference evidence="5 6" key="1">
    <citation type="journal article" date="2013" name="Genome Announc.">
        <title>Draft Genome Sequence of Cesiribacter andamanensis Strain AMV16T, Isolated from a Soil Sample from a Mud Volcano in the Andaman Islands, India.</title>
        <authorList>
            <person name="Shivaji S."/>
            <person name="Ara S."/>
            <person name="Begum Z."/>
            <person name="Srinivas T.N."/>
            <person name="Singh A."/>
            <person name="Kumar Pinnaka A."/>
        </authorList>
    </citation>
    <scope>NUCLEOTIDE SEQUENCE [LARGE SCALE GENOMIC DNA]</scope>
    <source>
        <strain evidence="5 6">AMV16</strain>
    </source>
</reference>